<dbReference type="Proteomes" id="UP000217790">
    <property type="component" value="Unassembled WGS sequence"/>
</dbReference>
<gene>
    <name evidence="1" type="ORF">ARMGADRAFT_620471</name>
</gene>
<name>A0A2H3CZD5_ARMGA</name>
<accession>A0A2H3CZD5</accession>
<organism evidence="1 2">
    <name type="scientific">Armillaria gallica</name>
    <name type="common">Bulbous honey fungus</name>
    <name type="synonym">Armillaria bulbosa</name>
    <dbReference type="NCBI Taxonomy" id="47427"/>
    <lineage>
        <taxon>Eukaryota</taxon>
        <taxon>Fungi</taxon>
        <taxon>Dikarya</taxon>
        <taxon>Basidiomycota</taxon>
        <taxon>Agaricomycotina</taxon>
        <taxon>Agaricomycetes</taxon>
        <taxon>Agaricomycetidae</taxon>
        <taxon>Agaricales</taxon>
        <taxon>Marasmiineae</taxon>
        <taxon>Physalacriaceae</taxon>
        <taxon>Armillaria</taxon>
    </lineage>
</organism>
<evidence type="ECO:0000313" key="2">
    <source>
        <dbReference type="Proteomes" id="UP000217790"/>
    </source>
</evidence>
<keyword evidence="2" id="KW-1185">Reference proteome</keyword>
<dbReference type="AlphaFoldDB" id="A0A2H3CZD5"/>
<sequence>MLSLHICGTDFSAFVGNNLLILRGADAFGDYSRGVNMETVIISVCVHSNFLLPTSQLMNFAAHVPTSSRGVKAANLDIQDEAIVPSQVASTTSRRYVSTFRVGRVFWRRACRTFAATKQVSYQGLGGDFDFGIGLFLREGVPRFFGLAFHVKVASSRQKIKHHVTENEHLGDFIEFFRHEFPYKEGAFPF</sequence>
<evidence type="ECO:0000313" key="1">
    <source>
        <dbReference type="EMBL" id="PBK83868.1"/>
    </source>
</evidence>
<dbReference type="InParanoid" id="A0A2H3CZD5"/>
<protein>
    <submittedName>
        <fullName evidence="1">Uncharacterized protein</fullName>
    </submittedName>
</protein>
<dbReference type="EMBL" id="KZ293702">
    <property type="protein sequence ID" value="PBK83868.1"/>
    <property type="molecule type" value="Genomic_DNA"/>
</dbReference>
<proteinExistence type="predicted"/>
<reference evidence="2" key="1">
    <citation type="journal article" date="2017" name="Nat. Ecol. Evol.">
        <title>Genome expansion and lineage-specific genetic innovations in the forest pathogenic fungi Armillaria.</title>
        <authorList>
            <person name="Sipos G."/>
            <person name="Prasanna A.N."/>
            <person name="Walter M.C."/>
            <person name="O'Connor E."/>
            <person name="Balint B."/>
            <person name="Krizsan K."/>
            <person name="Kiss B."/>
            <person name="Hess J."/>
            <person name="Varga T."/>
            <person name="Slot J."/>
            <person name="Riley R."/>
            <person name="Boka B."/>
            <person name="Rigling D."/>
            <person name="Barry K."/>
            <person name="Lee J."/>
            <person name="Mihaltcheva S."/>
            <person name="LaButti K."/>
            <person name="Lipzen A."/>
            <person name="Waldron R."/>
            <person name="Moloney N.M."/>
            <person name="Sperisen C."/>
            <person name="Kredics L."/>
            <person name="Vagvoelgyi C."/>
            <person name="Patrignani A."/>
            <person name="Fitzpatrick D."/>
            <person name="Nagy I."/>
            <person name="Doyle S."/>
            <person name="Anderson J.B."/>
            <person name="Grigoriev I.V."/>
            <person name="Gueldener U."/>
            <person name="Muensterkoetter M."/>
            <person name="Nagy L.G."/>
        </authorList>
    </citation>
    <scope>NUCLEOTIDE SEQUENCE [LARGE SCALE GENOMIC DNA]</scope>
    <source>
        <strain evidence="2">Ar21-2</strain>
    </source>
</reference>